<keyword evidence="2" id="KW-1185">Reference proteome</keyword>
<organism evidence="1 2">
    <name type="scientific">Nocardioides jiangsuensis</name>
    <dbReference type="NCBI Taxonomy" id="2866161"/>
    <lineage>
        <taxon>Bacteria</taxon>
        <taxon>Bacillati</taxon>
        <taxon>Actinomycetota</taxon>
        <taxon>Actinomycetes</taxon>
        <taxon>Propionibacteriales</taxon>
        <taxon>Nocardioidaceae</taxon>
        <taxon>Nocardioides</taxon>
    </lineage>
</organism>
<evidence type="ECO:0000313" key="2">
    <source>
        <dbReference type="Proteomes" id="UP000754710"/>
    </source>
</evidence>
<dbReference type="Proteomes" id="UP000754710">
    <property type="component" value="Unassembled WGS sequence"/>
</dbReference>
<dbReference type="RefSeq" id="WP_221023508.1">
    <property type="nucleotide sequence ID" value="NZ_JAIEZQ010000001.1"/>
</dbReference>
<name>A0ABS7RFE0_9ACTN</name>
<proteinExistence type="predicted"/>
<dbReference type="EMBL" id="JAIEZQ010000001">
    <property type="protein sequence ID" value="MBY9073743.1"/>
    <property type="molecule type" value="Genomic_DNA"/>
</dbReference>
<accession>A0ABS7RFE0</accession>
<protein>
    <submittedName>
        <fullName evidence="1">Uncharacterized protein</fullName>
    </submittedName>
</protein>
<sequence>MHFALDQTWHQRLTVAAAAALTLAVVAGPEIATGIGALPRATPHDDPRAELTDLGRRALDGLPFAYQLDRDVVVPAETDPTVSWLTPVPRERIEGFAIPLGVRGLAPYGYLGSSDLTPGWAREIDQDDRVLSDVGPLSFACTRWPGEDECSAALLIEHGEDYFYLRSGLGSETFLDEGAPMEVFVFDALDGPHRAQLVLGGLDGTLTERVVLTMETGAEVVAWTSSDVAVADETIWWALVPRPVLTATAYGPDGAVLDEQQVG</sequence>
<reference evidence="1 2" key="1">
    <citation type="submission" date="2021-08" db="EMBL/GenBank/DDBJ databases">
        <title>Nocardioides bacterium WL0053 sp. nov., isolated from the sediment.</title>
        <authorList>
            <person name="Wang L."/>
            <person name="Zhang D."/>
            <person name="Zhang A."/>
        </authorList>
    </citation>
    <scope>NUCLEOTIDE SEQUENCE [LARGE SCALE GENOMIC DNA]</scope>
    <source>
        <strain evidence="1 2">WL0053</strain>
    </source>
</reference>
<gene>
    <name evidence="1" type="ORF">K1X13_02805</name>
</gene>
<comment type="caution">
    <text evidence="1">The sequence shown here is derived from an EMBL/GenBank/DDBJ whole genome shotgun (WGS) entry which is preliminary data.</text>
</comment>
<evidence type="ECO:0000313" key="1">
    <source>
        <dbReference type="EMBL" id="MBY9073743.1"/>
    </source>
</evidence>